<organism evidence="1 2">
    <name type="scientific">Irpex rosettiformis</name>
    <dbReference type="NCBI Taxonomy" id="378272"/>
    <lineage>
        <taxon>Eukaryota</taxon>
        <taxon>Fungi</taxon>
        <taxon>Dikarya</taxon>
        <taxon>Basidiomycota</taxon>
        <taxon>Agaricomycotina</taxon>
        <taxon>Agaricomycetes</taxon>
        <taxon>Polyporales</taxon>
        <taxon>Irpicaceae</taxon>
        <taxon>Irpex</taxon>
    </lineage>
</organism>
<gene>
    <name evidence="1" type="ORF">BDY19DRAFT_605006</name>
</gene>
<dbReference type="EMBL" id="MU274950">
    <property type="protein sequence ID" value="KAI0083953.1"/>
    <property type="molecule type" value="Genomic_DNA"/>
</dbReference>
<dbReference type="Proteomes" id="UP001055072">
    <property type="component" value="Unassembled WGS sequence"/>
</dbReference>
<keyword evidence="2" id="KW-1185">Reference proteome</keyword>
<protein>
    <submittedName>
        <fullName evidence="1">Uncharacterized protein</fullName>
    </submittedName>
</protein>
<evidence type="ECO:0000313" key="2">
    <source>
        <dbReference type="Proteomes" id="UP001055072"/>
    </source>
</evidence>
<sequence length="428" mass="46867">MKIGQRGDMGAMLLAAATGTTNSEGNPHSRYTSLLDLATSSYKPKFPFSEGSVYATPKKISPGSAKAAEWARLGDFFSKLASGDHKSLYGEVPKTPRKNPNISRVERFQSQSPSPARPAQVDIVDIPKLLESIPLTRSISSESANSASTMSNETGTSETDSLDLSPRTSISSLPTSASCVDSTFPKTADDECDKAVRGRTSTRTSMGRFSKPRSQSLTVCVDPSTSYEPFIDPVAKEEKEKEVMGGEFTFKMMVHELYDDLDEFRDMVKRVLEDSKEKFRPLEKEKEDLAHSAAEGKSLASRLKEVDSKSRNRALSTLEGKGQMEMVQNVVERAVKKRRVRTEGFVVPSEDTRANPNAKIQSRPVESTTCLLSRRILPTVYSEGAGNSERSVPNGGVTGQAEAASRKVLEEELHITAVRSRGKRRLSA</sequence>
<accession>A0ACB8TPG7</accession>
<evidence type="ECO:0000313" key="1">
    <source>
        <dbReference type="EMBL" id="KAI0083953.1"/>
    </source>
</evidence>
<comment type="caution">
    <text evidence="1">The sequence shown here is derived from an EMBL/GenBank/DDBJ whole genome shotgun (WGS) entry which is preliminary data.</text>
</comment>
<proteinExistence type="predicted"/>
<reference evidence="1" key="1">
    <citation type="journal article" date="2021" name="Environ. Microbiol.">
        <title>Gene family expansions and transcriptome signatures uncover fungal adaptations to wood decay.</title>
        <authorList>
            <person name="Hage H."/>
            <person name="Miyauchi S."/>
            <person name="Viragh M."/>
            <person name="Drula E."/>
            <person name="Min B."/>
            <person name="Chaduli D."/>
            <person name="Navarro D."/>
            <person name="Favel A."/>
            <person name="Norest M."/>
            <person name="Lesage-Meessen L."/>
            <person name="Balint B."/>
            <person name="Merenyi Z."/>
            <person name="de Eugenio L."/>
            <person name="Morin E."/>
            <person name="Martinez A.T."/>
            <person name="Baldrian P."/>
            <person name="Stursova M."/>
            <person name="Martinez M.J."/>
            <person name="Novotny C."/>
            <person name="Magnuson J.K."/>
            <person name="Spatafora J.W."/>
            <person name="Maurice S."/>
            <person name="Pangilinan J."/>
            <person name="Andreopoulos W."/>
            <person name="LaButti K."/>
            <person name="Hundley H."/>
            <person name="Na H."/>
            <person name="Kuo A."/>
            <person name="Barry K."/>
            <person name="Lipzen A."/>
            <person name="Henrissat B."/>
            <person name="Riley R."/>
            <person name="Ahrendt S."/>
            <person name="Nagy L.G."/>
            <person name="Grigoriev I.V."/>
            <person name="Martin F."/>
            <person name="Rosso M.N."/>
        </authorList>
    </citation>
    <scope>NUCLEOTIDE SEQUENCE</scope>
    <source>
        <strain evidence="1">CBS 384.51</strain>
    </source>
</reference>
<name>A0ACB8TPG7_9APHY</name>